<protein>
    <recommendedName>
        <fullName evidence="1">F-box domain-containing protein</fullName>
    </recommendedName>
</protein>
<proteinExistence type="predicted"/>
<dbReference type="Gene3D" id="1.20.1280.50">
    <property type="match status" value="2"/>
</dbReference>
<dbReference type="SMART" id="SM00256">
    <property type="entry name" value="FBOX"/>
    <property type="match status" value="3"/>
</dbReference>
<feature type="domain" description="F-box" evidence="1">
    <location>
        <begin position="4"/>
        <end position="57"/>
    </location>
</feature>
<dbReference type="InterPro" id="IPR036047">
    <property type="entry name" value="F-box-like_dom_sf"/>
</dbReference>
<dbReference type="SUPFAM" id="SSF52047">
    <property type="entry name" value="RNI-like"/>
    <property type="match status" value="2"/>
</dbReference>
<dbReference type="InterPro" id="IPR032675">
    <property type="entry name" value="LRR_dom_sf"/>
</dbReference>
<name>A0AAD6LHM2_9ROSI</name>
<feature type="domain" description="F-box" evidence="1">
    <location>
        <begin position="541"/>
        <end position="595"/>
    </location>
</feature>
<reference evidence="2" key="1">
    <citation type="journal article" date="2023" name="Mol. Ecol. Resour.">
        <title>Chromosome-level genome assembly of a triploid poplar Populus alba 'Berolinensis'.</title>
        <authorList>
            <person name="Chen S."/>
            <person name="Yu Y."/>
            <person name="Wang X."/>
            <person name="Wang S."/>
            <person name="Zhang T."/>
            <person name="Zhou Y."/>
            <person name="He R."/>
            <person name="Meng N."/>
            <person name="Wang Y."/>
            <person name="Liu W."/>
            <person name="Liu Z."/>
            <person name="Liu J."/>
            <person name="Guo Q."/>
            <person name="Huang H."/>
            <person name="Sederoff R.R."/>
            <person name="Wang G."/>
            <person name="Qu G."/>
            <person name="Chen S."/>
        </authorList>
    </citation>
    <scope>NUCLEOTIDE SEQUENCE</scope>
    <source>
        <strain evidence="2">SC-2020</strain>
    </source>
</reference>
<sequence length="1445" mass="166297">MDAADLMSQLPDHIIHHILSFLSTPEVVRLSVLSKAWHQVFTSFPMFEFSSSSFAKTIDGSFEFITFVYKSLLLQCHQYRSIPKFQFSFTQDRCRPYVYSKYLPLPCELDKLISRCIEIGTQKGVKELSIDFSITGYYRLPEAMLSVKELVVCSLGGCIFDSAINWPSLREFSLKEVQICDRRIIDNLFFTCPLIEKFSLVKCFGLKYLHLSGLRKLKKVKVKSGYPHMEKIEIDVVGLHTFSYSARHYLKTDIDLTSCKNLEVFKFKGYNITEDMIQYLNRDFPALKVLVLHGERLHLQRIEISIPLLETLHLVVAQISAVEAIINTPRLRSFKCVMHKIPSLFYLNSLQEVTHELFVDLDYIKHGESFLEDFREYLKNLNRIKLVTLSICVYSSSVIHKIVSRTASDPVLLDISHLKLETFAMEKESHALVDGLFCICRPESLLLVSGCARNDEFIKSLCEKLVQIENAATNANCWQHHLKGVKIQHCGRKGYNKTLTCEAFLDSLQTLEPKEKIPASRFRSAATFSDFNMNTSSMDAADRISQMPDHIKHRIFSFLSTPEVVRLSVLSKPWHQAFTSFPISEFSCPSFFPKKPARSYEFCAFVYNSLLRQCRQYRSIPRLQFSVSTRDLCRPFPYYKFINRCIELSAQKGVKELSIYFCVPLCHKLPEAMLSVKELVVCKLAGCLLKGNINWPSLRVLSLKKVEICGQSIIDNLLFTCPFIEKLAIIECKGLSYLHLSGLRKLKKVKVKSQISPPLEKIEIDAVSLQTFSYSACYKEKTDIDLNSCKNLEVFKFKHGMISEDLIQGLNCNFPALKVLVLHGYRHHIQRIEISIPLLEKLNLSLPDLSAEEAIINAPRLRSFKCYMENIPPLFSLNQTSLQEVALKLSLDLIYFQQRESFREDFMEIIESFNQIKLVTLRITYYSSSVINKIVSKVSNPVLLDIRHLKLKTCIDGTEKVNVALVDDLFCICRPESLLLVSGCGGNDAFMKILCKKLERRVKHKNYSAAAHVKCWQRDLKGVKIEHFGRNGYKKVVTCHAFLDSFQTLEPKQKIRFLHVSNHQPKFSDISMNTISMDTADRISQLPEHIIHHILFLLSTPEVVRLSVLSKAWHQPLQPHLARHINLCIRLGTQMGVKELSIDFCVPDYYRLPEATLSVKELVVCRLAGCILDGTINCPSLRELSLKQVKICDQRIFDNLVFTCPFIEKFALVECDGLKYLHLSGLRKLKKVKVKRQSYPLMEKIEIDVDSLHTFSYSPFYFEKTHVDLTSCKTLEVFKFKGCTERFRKHLKNLNQIKRVTLCIFRYSSSGIEKIVSKVSDPVLHITHLKLKTYIIEKKGHSLVDDLFSICRPDSLLLVSGRGTNDEFMKILCKKLVRRVKHKHYCGGKHLNGWQHDLKGVQIELCGRNGYRKVVTSDAFLDSLRTLEPKETIRFEFEWCFNSLP</sequence>
<dbReference type="InterPro" id="IPR001810">
    <property type="entry name" value="F-box_dom"/>
</dbReference>
<dbReference type="EMBL" id="JAQIZT010000017">
    <property type="protein sequence ID" value="KAJ6960803.1"/>
    <property type="molecule type" value="Genomic_DNA"/>
</dbReference>
<dbReference type="PANTHER" id="PTHR34145:SF28">
    <property type="entry name" value="F-BOX DOMAIN-CONTAINING PROTEIN"/>
    <property type="match status" value="1"/>
</dbReference>
<dbReference type="Pfam" id="PF00646">
    <property type="entry name" value="F-box"/>
    <property type="match status" value="3"/>
</dbReference>
<dbReference type="PANTHER" id="PTHR34145">
    <property type="entry name" value="OS02G0105600 PROTEIN"/>
    <property type="match status" value="1"/>
</dbReference>
<dbReference type="InterPro" id="IPR053772">
    <property type="entry name" value="At1g61320/At1g61330-like"/>
</dbReference>
<dbReference type="Pfam" id="PF24758">
    <property type="entry name" value="LRR_At5g56370"/>
    <property type="match status" value="3"/>
</dbReference>
<feature type="domain" description="F-box" evidence="1">
    <location>
        <begin position="1080"/>
        <end position="1115"/>
    </location>
</feature>
<evidence type="ECO:0000259" key="1">
    <source>
        <dbReference type="PROSITE" id="PS50181"/>
    </source>
</evidence>
<comment type="caution">
    <text evidence="2">The sequence shown here is derived from an EMBL/GenBank/DDBJ whole genome shotgun (WGS) entry which is preliminary data.</text>
</comment>
<evidence type="ECO:0000313" key="3">
    <source>
        <dbReference type="Proteomes" id="UP001164929"/>
    </source>
</evidence>
<dbReference type="SUPFAM" id="SSF81383">
    <property type="entry name" value="F-box domain"/>
    <property type="match status" value="3"/>
</dbReference>
<accession>A0AAD6LHM2</accession>
<dbReference type="Gene3D" id="3.80.10.10">
    <property type="entry name" value="Ribonuclease Inhibitor"/>
    <property type="match status" value="3"/>
</dbReference>
<organism evidence="2 3">
    <name type="scientific">Populus alba x Populus x berolinensis</name>
    <dbReference type="NCBI Taxonomy" id="444605"/>
    <lineage>
        <taxon>Eukaryota</taxon>
        <taxon>Viridiplantae</taxon>
        <taxon>Streptophyta</taxon>
        <taxon>Embryophyta</taxon>
        <taxon>Tracheophyta</taxon>
        <taxon>Spermatophyta</taxon>
        <taxon>Magnoliopsida</taxon>
        <taxon>eudicotyledons</taxon>
        <taxon>Gunneridae</taxon>
        <taxon>Pentapetalae</taxon>
        <taxon>rosids</taxon>
        <taxon>fabids</taxon>
        <taxon>Malpighiales</taxon>
        <taxon>Salicaceae</taxon>
        <taxon>Saliceae</taxon>
        <taxon>Populus</taxon>
    </lineage>
</organism>
<gene>
    <name evidence="2" type="ORF">NC653_038732</name>
</gene>
<dbReference type="InterPro" id="IPR055411">
    <property type="entry name" value="LRR_FXL15/At3g58940/PEG3-like"/>
</dbReference>
<dbReference type="SUPFAM" id="SSF52058">
    <property type="entry name" value="L domain-like"/>
    <property type="match status" value="1"/>
</dbReference>
<keyword evidence="3" id="KW-1185">Reference proteome</keyword>
<dbReference type="PROSITE" id="PS50181">
    <property type="entry name" value="FBOX"/>
    <property type="match status" value="3"/>
</dbReference>
<evidence type="ECO:0000313" key="2">
    <source>
        <dbReference type="EMBL" id="KAJ6960803.1"/>
    </source>
</evidence>
<dbReference type="Proteomes" id="UP001164929">
    <property type="component" value="Chromosome 17"/>
</dbReference>